<dbReference type="InterPro" id="IPR036097">
    <property type="entry name" value="HisK_dim/P_sf"/>
</dbReference>
<sequence>MRAPRLRLVQRIYIVGIAQLAAVTLVAVVLLVVAQSARHAMFRSRAMAFVASTLEAEAWDRASLQATVDRVADELHWSVAIYDANGMRIASSSPQTLPFPQPSTLDRRRLDLPGEKPMQMVVTFPDPPPPPSVAVFGVFVLAIVGISSWLTARSLAVPLERLGAAAKMAIQAERELLANISHELRTPLQRIRIALDLAAEGDAETARESLHDITEDLGDLEVLVGDVLIATRLALREGAAPTGALPPISFEPVDLHGLLERSMARFRAAHADRGLEASMANPLPALLAAPRLLRRVVDNLLENAHKYTDDPNRPIHLSCASIPNGVVLEVRDHGIGIAAADLERVFEPFFRADRSRTRATGGLGLGLALARRIVEAHGGTLSLTSELGRGTTARVELPLQPGQGHPSAS</sequence>
<dbReference type="InterPro" id="IPR050736">
    <property type="entry name" value="Sensor_HK_Regulatory"/>
</dbReference>
<dbReference type="InterPro" id="IPR003661">
    <property type="entry name" value="HisK_dim/P_dom"/>
</dbReference>
<name>A0ABZ2KVL6_9BACT</name>
<feature type="domain" description="Histidine kinase" evidence="8">
    <location>
        <begin position="179"/>
        <end position="401"/>
    </location>
</feature>
<keyword evidence="6" id="KW-0902">Two-component regulatory system</keyword>
<gene>
    <name evidence="9" type="ORF">LVJ94_33385</name>
</gene>
<dbReference type="Pfam" id="PF02518">
    <property type="entry name" value="HATPase_c"/>
    <property type="match status" value="1"/>
</dbReference>
<dbReference type="Gene3D" id="3.30.565.10">
    <property type="entry name" value="Histidine kinase-like ATPase, C-terminal domain"/>
    <property type="match status" value="1"/>
</dbReference>
<evidence type="ECO:0000256" key="5">
    <source>
        <dbReference type="ARBA" id="ARBA00022777"/>
    </source>
</evidence>
<evidence type="ECO:0000256" key="2">
    <source>
        <dbReference type="ARBA" id="ARBA00012438"/>
    </source>
</evidence>
<evidence type="ECO:0000256" key="7">
    <source>
        <dbReference type="SAM" id="Phobius"/>
    </source>
</evidence>
<dbReference type="InterPro" id="IPR036890">
    <property type="entry name" value="HATPase_C_sf"/>
</dbReference>
<dbReference type="InterPro" id="IPR004358">
    <property type="entry name" value="Sig_transdc_His_kin-like_C"/>
</dbReference>
<dbReference type="Pfam" id="PF00512">
    <property type="entry name" value="HisKA"/>
    <property type="match status" value="1"/>
</dbReference>
<evidence type="ECO:0000256" key="1">
    <source>
        <dbReference type="ARBA" id="ARBA00000085"/>
    </source>
</evidence>
<dbReference type="PRINTS" id="PR00344">
    <property type="entry name" value="BCTRLSENSOR"/>
</dbReference>
<protein>
    <recommendedName>
        <fullName evidence="2">histidine kinase</fullName>
        <ecNumber evidence="2">2.7.13.3</ecNumber>
    </recommendedName>
</protein>
<dbReference type="PROSITE" id="PS50109">
    <property type="entry name" value="HIS_KIN"/>
    <property type="match status" value="1"/>
</dbReference>
<reference evidence="9" key="1">
    <citation type="submission" date="2021-12" db="EMBL/GenBank/DDBJ databases">
        <title>Discovery of the Pendulisporaceae a myxobacterial family with distinct sporulation behavior and unique specialized metabolism.</title>
        <authorList>
            <person name="Garcia R."/>
            <person name="Popoff A."/>
            <person name="Bader C.D."/>
            <person name="Loehr J."/>
            <person name="Walesch S."/>
            <person name="Walt C."/>
            <person name="Boldt J."/>
            <person name="Bunk B."/>
            <person name="Haeckl F.J.F.P.J."/>
            <person name="Gunesch A.P."/>
            <person name="Birkelbach J."/>
            <person name="Nuebel U."/>
            <person name="Pietschmann T."/>
            <person name="Bach T."/>
            <person name="Mueller R."/>
        </authorList>
    </citation>
    <scope>NUCLEOTIDE SEQUENCE</scope>
    <source>
        <strain evidence="9">MSr11367</strain>
    </source>
</reference>
<evidence type="ECO:0000259" key="8">
    <source>
        <dbReference type="PROSITE" id="PS50109"/>
    </source>
</evidence>
<proteinExistence type="predicted"/>
<keyword evidence="4" id="KW-0808">Transferase</keyword>
<evidence type="ECO:0000313" key="9">
    <source>
        <dbReference type="EMBL" id="WXB01798.1"/>
    </source>
</evidence>
<dbReference type="GO" id="GO:0016301">
    <property type="term" value="F:kinase activity"/>
    <property type="evidence" value="ECO:0007669"/>
    <property type="project" value="UniProtKB-KW"/>
</dbReference>
<evidence type="ECO:0000313" key="10">
    <source>
        <dbReference type="Proteomes" id="UP001374803"/>
    </source>
</evidence>
<keyword evidence="7" id="KW-0472">Membrane</keyword>
<dbReference type="SMART" id="SM00388">
    <property type="entry name" value="HisKA"/>
    <property type="match status" value="1"/>
</dbReference>
<dbReference type="EMBL" id="CP089983">
    <property type="protein sequence ID" value="WXB01798.1"/>
    <property type="molecule type" value="Genomic_DNA"/>
</dbReference>
<keyword evidence="7" id="KW-0812">Transmembrane</keyword>
<comment type="catalytic activity">
    <reaction evidence="1">
        <text>ATP + protein L-histidine = ADP + protein N-phospho-L-histidine.</text>
        <dbReference type="EC" id="2.7.13.3"/>
    </reaction>
</comment>
<dbReference type="CDD" id="cd00082">
    <property type="entry name" value="HisKA"/>
    <property type="match status" value="1"/>
</dbReference>
<dbReference type="EC" id="2.7.13.3" evidence="2"/>
<dbReference type="PANTHER" id="PTHR43711">
    <property type="entry name" value="TWO-COMPONENT HISTIDINE KINASE"/>
    <property type="match status" value="1"/>
</dbReference>
<accession>A0ABZ2KVL6</accession>
<dbReference type="CDD" id="cd00075">
    <property type="entry name" value="HATPase"/>
    <property type="match status" value="1"/>
</dbReference>
<keyword evidence="7" id="KW-1133">Transmembrane helix</keyword>
<evidence type="ECO:0000256" key="6">
    <source>
        <dbReference type="ARBA" id="ARBA00023012"/>
    </source>
</evidence>
<dbReference type="InterPro" id="IPR003594">
    <property type="entry name" value="HATPase_dom"/>
</dbReference>
<keyword evidence="5 9" id="KW-0418">Kinase</keyword>
<keyword evidence="3" id="KW-0597">Phosphoprotein</keyword>
<keyword evidence="10" id="KW-1185">Reference proteome</keyword>
<dbReference type="Gene3D" id="1.10.287.130">
    <property type="match status" value="1"/>
</dbReference>
<dbReference type="Proteomes" id="UP001374803">
    <property type="component" value="Chromosome"/>
</dbReference>
<evidence type="ECO:0000256" key="4">
    <source>
        <dbReference type="ARBA" id="ARBA00022679"/>
    </source>
</evidence>
<dbReference type="RefSeq" id="WP_394831417.1">
    <property type="nucleotide sequence ID" value="NZ_CP089929.1"/>
</dbReference>
<dbReference type="SUPFAM" id="SSF55874">
    <property type="entry name" value="ATPase domain of HSP90 chaperone/DNA topoisomerase II/histidine kinase"/>
    <property type="match status" value="1"/>
</dbReference>
<feature type="transmembrane region" description="Helical" evidence="7">
    <location>
        <begin position="12"/>
        <end position="34"/>
    </location>
</feature>
<dbReference type="InterPro" id="IPR005467">
    <property type="entry name" value="His_kinase_dom"/>
</dbReference>
<evidence type="ECO:0000256" key="3">
    <source>
        <dbReference type="ARBA" id="ARBA00022553"/>
    </source>
</evidence>
<dbReference type="SUPFAM" id="SSF47384">
    <property type="entry name" value="Homodimeric domain of signal transducing histidine kinase"/>
    <property type="match status" value="1"/>
</dbReference>
<dbReference type="SMART" id="SM00387">
    <property type="entry name" value="HATPase_c"/>
    <property type="match status" value="1"/>
</dbReference>
<dbReference type="PANTHER" id="PTHR43711:SF1">
    <property type="entry name" value="HISTIDINE KINASE 1"/>
    <property type="match status" value="1"/>
</dbReference>
<organism evidence="9 10">
    <name type="scientific">Pendulispora rubella</name>
    <dbReference type="NCBI Taxonomy" id="2741070"/>
    <lineage>
        <taxon>Bacteria</taxon>
        <taxon>Pseudomonadati</taxon>
        <taxon>Myxococcota</taxon>
        <taxon>Myxococcia</taxon>
        <taxon>Myxococcales</taxon>
        <taxon>Sorangiineae</taxon>
        <taxon>Pendulisporaceae</taxon>
        <taxon>Pendulispora</taxon>
    </lineage>
</organism>